<dbReference type="PANTHER" id="PTHR14191">
    <property type="entry name" value="PDZ DOMAIN CONTAINING PROTEIN"/>
    <property type="match status" value="1"/>
</dbReference>
<dbReference type="Proteomes" id="UP000265180">
    <property type="component" value="Chromosome 13"/>
</dbReference>
<keyword evidence="2" id="KW-0472">Membrane</keyword>
<comment type="subcellular location">
    <subcellularLocation>
        <location evidence="1">Cell membrane</location>
    </subcellularLocation>
</comment>
<dbReference type="Pfam" id="PF00595">
    <property type="entry name" value="PDZ"/>
    <property type="match status" value="2"/>
</dbReference>
<feature type="domain" description="PDZ" evidence="4">
    <location>
        <begin position="145"/>
        <end position="227"/>
    </location>
</feature>
<sequence length="490" mass="54154">VKLTEFTFNPKEGIDNPALVISDDPEPDPTIMPRLCLLKRSECQTFGFHLRLDQRGRGYEITNVEPWSPAVQSGLKAEDRLLEVNEENVDKMEFNEVVRKIQSSGPHLFLLVLRKEEYDQVAQMAVDLQTLCRASKGDSWSRPRLCHVSRDPEHGLGMSFSFVSAGEWARFSVSTVTDGAAEKAGVRTGDALVWINGVSASVLTLASLSRMVNKSGDPVTVLVVEPVSASFYVRRKVPIFPELAENINLPHAAKTMRLERRRDGYGFLLRQERVKTHMLREVDAASAAEDAGMTDGDVLLAVNEEPVEDLEHEEVVNRIRASGDRVTLTSISAEGRRFYRTLGISPLLFLDDSASPSCTQMEDAAPKTPSCDLDKGEPHLKEEHTGSCFHPKFIVSPSSRPEKHRAGTQTCLFHSHTYPGPTGLQQRGVALSAPGLPTSTEEMSDSLHKNIIRRGEGESLFHHQLTAFLRSSHLVNGQPLGFLVCPLGPS</sequence>
<protein>
    <recommendedName>
        <fullName evidence="4">PDZ domain-containing protein</fullName>
    </recommendedName>
</protein>
<evidence type="ECO:0000259" key="4">
    <source>
        <dbReference type="PROSITE" id="PS50106"/>
    </source>
</evidence>
<dbReference type="PROSITE" id="PS50106">
    <property type="entry name" value="PDZ"/>
    <property type="match status" value="3"/>
</dbReference>
<reference evidence="5" key="4">
    <citation type="submission" date="2025-09" db="UniProtKB">
        <authorList>
            <consortium name="Ensembl"/>
        </authorList>
    </citation>
    <scope>IDENTIFICATION</scope>
    <source>
        <strain evidence="5">HNI</strain>
    </source>
</reference>
<feature type="domain" description="PDZ" evidence="4">
    <location>
        <begin position="255"/>
        <end position="334"/>
    </location>
</feature>
<reference evidence="5 6" key="2">
    <citation type="submission" date="2017-04" db="EMBL/GenBank/DDBJ databases">
        <title>CpG methylation of centromeres and impact of large insertions on vertebrate speciation.</title>
        <authorList>
            <person name="Ichikawa K."/>
            <person name="Yoshimura J."/>
            <person name="Morishita S."/>
        </authorList>
    </citation>
    <scope>NUCLEOTIDE SEQUENCE</scope>
    <source>
        <strain evidence="5 6">HNI</strain>
    </source>
</reference>
<keyword evidence="3" id="KW-0677">Repeat</keyword>
<accession>A0A3P9KEM3</accession>
<feature type="domain" description="PDZ" evidence="4">
    <location>
        <begin position="34"/>
        <end position="116"/>
    </location>
</feature>
<evidence type="ECO:0000313" key="6">
    <source>
        <dbReference type="Proteomes" id="UP000265180"/>
    </source>
</evidence>
<evidence type="ECO:0000256" key="2">
    <source>
        <dbReference type="ARBA" id="ARBA00022475"/>
    </source>
</evidence>
<dbReference type="Ensembl" id="ENSORLT00020003809.1">
    <property type="protein sequence ID" value="ENSORLP00020006891.1"/>
    <property type="gene ID" value="ENSORLG00020007848.1"/>
</dbReference>
<dbReference type="InterPro" id="IPR041489">
    <property type="entry name" value="PDZ_6"/>
</dbReference>
<keyword evidence="2" id="KW-1003">Cell membrane</keyword>
<dbReference type="AlphaFoldDB" id="A0A3P9KEM3"/>
<organism evidence="5 6">
    <name type="scientific">Oryzias latipes</name>
    <name type="common">Japanese rice fish</name>
    <name type="synonym">Japanese killifish</name>
    <dbReference type="NCBI Taxonomy" id="8090"/>
    <lineage>
        <taxon>Eukaryota</taxon>
        <taxon>Metazoa</taxon>
        <taxon>Chordata</taxon>
        <taxon>Craniata</taxon>
        <taxon>Vertebrata</taxon>
        <taxon>Euteleostomi</taxon>
        <taxon>Actinopterygii</taxon>
        <taxon>Neopterygii</taxon>
        <taxon>Teleostei</taxon>
        <taxon>Neoteleostei</taxon>
        <taxon>Acanthomorphata</taxon>
        <taxon>Ovalentaria</taxon>
        <taxon>Atherinomorphae</taxon>
        <taxon>Beloniformes</taxon>
        <taxon>Adrianichthyidae</taxon>
        <taxon>Oryziinae</taxon>
        <taxon>Oryzias</taxon>
    </lineage>
</organism>
<name>A0A3P9KEM3_ORYLA</name>
<dbReference type="InterPro" id="IPR036034">
    <property type="entry name" value="PDZ_sf"/>
</dbReference>
<dbReference type="SMART" id="SM00228">
    <property type="entry name" value="PDZ"/>
    <property type="match status" value="3"/>
</dbReference>
<evidence type="ECO:0000256" key="3">
    <source>
        <dbReference type="ARBA" id="ARBA00022737"/>
    </source>
</evidence>
<evidence type="ECO:0000313" key="5">
    <source>
        <dbReference type="Ensembl" id="ENSORLP00020006891.1"/>
    </source>
</evidence>
<dbReference type="SUPFAM" id="SSF50156">
    <property type="entry name" value="PDZ domain-like"/>
    <property type="match status" value="3"/>
</dbReference>
<dbReference type="InterPro" id="IPR001478">
    <property type="entry name" value="PDZ"/>
</dbReference>
<dbReference type="CDD" id="cd06768">
    <property type="entry name" value="PDZ_NHERF-like"/>
    <property type="match status" value="2"/>
</dbReference>
<evidence type="ECO:0000256" key="1">
    <source>
        <dbReference type="ARBA" id="ARBA00004236"/>
    </source>
</evidence>
<dbReference type="InterPro" id="IPR051067">
    <property type="entry name" value="NHER"/>
</dbReference>
<dbReference type="Pfam" id="PF17820">
    <property type="entry name" value="PDZ_6"/>
    <property type="match status" value="1"/>
</dbReference>
<proteinExistence type="predicted"/>
<dbReference type="PANTHER" id="PTHR14191:SF20">
    <property type="entry name" value="NA(+)_H(+) EXCHANGE REGULATORY COFACTOR NHE-RF4"/>
    <property type="match status" value="1"/>
</dbReference>
<dbReference type="Gene3D" id="2.30.42.10">
    <property type="match status" value="3"/>
</dbReference>
<reference evidence="5" key="3">
    <citation type="submission" date="2025-08" db="UniProtKB">
        <authorList>
            <consortium name="Ensembl"/>
        </authorList>
    </citation>
    <scope>IDENTIFICATION</scope>
    <source>
        <strain evidence="5">HNI</strain>
    </source>
</reference>
<reference key="1">
    <citation type="journal article" date="2007" name="Nature">
        <title>The medaka draft genome and insights into vertebrate genome evolution.</title>
        <authorList>
            <person name="Kasahara M."/>
            <person name="Naruse K."/>
            <person name="Sasaki S."/>
            <person name="Nakatani Y."/>
            <person name="Qu W."/>
            <person name="Ahsan B."/>
            <person name="Yamada T."/>
            <person name="Nagayasu Y."/>
            <person name="Doi K."/>
            <person name="Kasai Y."/>
            <person name="Jindo T."/>
            <person name="Kobayashi D."/>
            <person name="Shimada A."/>
            <person name="Toyoda A."/>
            <person name="Kuroki Y."/>
            <person name="Fujiyama A."/>
            <person name="Sasaki T."/>
            <person name="Shimizu A."/>
            <person name="Asakawa S."/>
            <person name="Shimizu N."/>
            <person name="Hashimoto S."/>
            <person name="Yang J."/>
            <person name="Lee Y."/>
            <person name="Matsushima K."/>
            <person name="Sugano S."/>
            <person name="Sakaizumi M."/>
            <person name="Narita T."/>
            <person name="Ohishi K."/>
            <person name="Haga S."/>
            <person name="Ohta F."/>
            <person name="Nomoto H."/>
            <person name="Nogata K."/>
            <person name="Morishita T."/>
            <person name="Endo T."/>
            <person name="Shin-I T."/>
            <person name="Takeda H."/>
            <person name="Morishita S."/>
            <person name="Kohara Y."/>
        </authorList>
    </citation>
    <scope>NUCLEOTIDE SEQUENCE [LARGE SCALE GENOMIC DNA]</scope>
    <source>
        <strain>Hd-rR</strain>
    </source>
</reference>